<reference evidence="3" key="1">
    <citation type="journal article" date="2019" name="Int. J. Syst. Evol. Microbiol.">
        <title>The Global Catalogue of Microorganisms (GCM) 10K type strain sequencing project: providing services to taxonomists for standard genome sequencing and annotation.</title>
        <authorList>
            <consortium name="The Broad Institute Genomics Platform"/>
            <consortium name="The Broad Institute Genome Sequencing Center for Infectious Disease"/>
            <person name="Wu L."/>
            <person name="Ma J."/>
        </authorList>
    </citation>
    <scope>NUCLEOTIDE SEQUENCE [LARGE SCALE GENOMIC DNA]</scope>
    <source>
        <strain evidence="3">JCM 17593</strain>
    </source>
</reference>
<dbReference type="Proteomes" id="UP001500213">
    <property type="component" value="Unassembled WGS sequence"/>
</dbReference>
<feature type="transmembrane region" description="Helical" evidence="1">
    <location>
        <begin position="267"/>
        <end position="288"/>
    </location>
</feature>
<keyword evidence="3" id="KW-1185">Reference proteome</keyword>
<dbReference type="EMBL" id="BAABBX010000015">
    <property type="protein sequence ID" value="GAA4191085.1"/>
    <property type="molecule type" value="Genomic_DNA"/>
</dbReference>
<feature type="transmembrane region" description="Helical" evidence="1">
    <location>
        <begin position="236"/>
        <end position="255"/>
    </location>
</feature>
<feature type="transmembrane region" description="Helical" evidence="1">
    <location>
        <begin position="212"/>
        <end position="230"/>
    </location>
</feature>
<organism evidence="2 3">
    <name type="scientific">Gryllotalpicola kribbensis</name>
    <dbReference type="NCBI Taxonomy" id="993084"/>
    <lineage>
        <taxon>Bacteria</taxon>
        <taxon>Bacillati</taxon>
        <taxon>Actinomycetota</taxon>
        <taxon>Actinomycetes</taxon>
        <taxon>Micrococcales</taxon>
        <taxon>Microbacteriaceae</taxon>
        <taxon>Gryllotalpicola</taxon>
    </lineage>
</organism>
<protein>
    <submittedName>
        <fullName evidence="2">Uncharacterized protein</fullName>
    </submittedName>
</protein>
<accession>A0ABP8AVF0</accession>
<name>A0ABP8AVF0_9MICO</name>
<keyword evidence="1" id="KW-0472">Membrane</keyword>
<evidence type="ECO:0000313" key="3">
    <source>
        <dbReference type="Proteomes" id="UP001500213"/>
    </source>
</evidence>
<gene>
    <name evidence="2" type="ORF">GCM10022288_21390</name>
</gene>
<evidence type="ECO:0000256" key="1">
    <source>
        <dbReference type="SAM" id="Phobius"/>
    </source>
</evidence>
<keyword evidence="1" id="KW-0812">Transmembrane</keyword>
<keyword evidence="1" id="KW-1133">Transmembrane helix</keyword>
<evidence type="ECO:0000313" key="2">
    <source>
        <dbReference type="EMBL" id="GAA4191085.1"/>
    </source>
</evidence>
<sequence>MRPAAAQWREIGYDGDPVPGDPDVVAAGGADYLAVAEAIVGAKRKLDGIELDGQISQAVDKLLEKTGEVASNIGKAEARYRAAGQALTAYAPVLRNAQDDSAAALYRASSARQASDSANSNQQYYLHLAQNETDPASALQYTNLAKRAGDDADDANATLSGARSQIDEAVATRDAAAERAISQIHEITSHDGLKDSWWDNWGKDLLEKITDIAGIVASIAGVLALCVAWIPVVGQVLAAALLVVTAVAAVVNAIGNTVLAATGDRSWTTAIVSIIGAALACIGIGGALRVLATAGKEGVAVTETATTVAENANKYEQAAAKINQISRDAPKSPGTNVLDVTPEQLAAMKPSEFDEVMRLYAQDVPELNEGDILYRLYSSQPGGSTISGASFTRDAPFMLENPRAAFGLPPGNSADRMVVVRVDDPSKMVLSRHALPLEGGPGGSSEYIFPGQYENGGGKGLSILYDKSFELP</sequence>
<dbReference type="RefSeq" id="WP_344776682.1">
    <property type="nucleotide sequence ID" value="NZ_BAABBX010000015.1"/>
</dbReference>
<proteinExistence type="predicted"/>
<comment type="caution">
    <text evidence="2">The sequence shown here is derived from an EMBL/GenBank/DDBJ whole genome shotgun (WGS) entry which is preliminary data.</text>
</comment>